<organism evidence="2 3">
    <name type="scientific">Aspergillus niger</name>
    <dbReference type="NCBI Taxonomy" id="5061"/>
    <lineage>
        <taxon>Eukaryota</taxon>
        <taxon>Fungi</taxon>
        <taxon>Dikarya</taxon>
        <taxon>Ascomycota</taxon>
        <taxon>Pezizomycotina</taxon>
        <taxon>Eurotiomycetes</taxon>
        <taxon>Eurotiomycetidae</taxon>
        <taxon>Eurotiales</taxon>
        <taxon>Aspergillaceae</taxon>
        <taxon>Aspergillus</taxon>
        <taxon>Aspergillus subgen. Circumdati</taxon>
    </lineage>
</organism>
<sequence length="51" mass="5866">MVTTSSEWELRRVYDPAWIEILPDPRGQCETSASHVLPRDSSAEVTSYQRD</sequence>
<comment type="caution">
    <text evidence="2">The sequence shown here is derived from an EMBL/GenBank/DDBJ whole genome shotgun (WGS) entry which is preliminary data.</text>
</comment>
<protein>
    <submittedName>
        <fullName evidence="2">Aldo/keto reductase family protein</fullName>
    </submittedName>
</protein>
<gene>
    <name evidence="2" type="ORF">CAN33_0038155</name>
</gene>
<proteinExistence type="predicted"/>
<evidence type="ECO:0000256" key="1">
    <source>
        <dbReference type="SAM" id="MobiDB-lite"/>
    </source>
</evidence>
<dbReference type="Proteomes" id="UP000197666">
    <property type="component" value="Unassembled WGS sequence"/>
</dbReference>
<evidence type="ECO:0000313" key="2">
    <source>
        <dbReference type="EMBL" id="TPR02784.1"/>
    </source>
</evidence>
<reference evidence="3" key="1">
    <citation type="submission" date="2018-10" db="EMBL/GenBank/DDBJ databases">
        <title>FDA dAtabase for Regulatory Grade micrObial Sequences (FDA-ARGOS): Supporting development and validation of Infectious Disease Dx tests.</title>
        <authorList>
            <person name="Kerrigan L."/>
            <person name="Tallon L."/>
            <person name="Sadzewicz L."/>
            <person name="Sengamalay N."/>
            <person name="Ott S."/>
            <person name="Godinez A."/>
            <person name="Nagaraj S."/>
            <person name="Vavikolanu K."/>
            <person name="Nadendla S."/>
            <person name="George J."/>
            <person name="Sichtig H."/>
        </authorList>
    </citation>
    <scope>NUCLEOTIDE SEQUENCE [LARGE SCALE GENOMIC DNA]</scope>
    <source>
        <strain evidence="3">FDAARGOS_311</strain>
    </source>
</reference>
<name>A0A505HVK7_ASPNG</name>
<dbReference type="EMBL" id="NKJJ02000017">
    <property type="protein sequence ID" value="TPR02784.1"/>
    <property type="molecule type" value="Genomic_DNA"/>
</dbReference>
<evidence type="ECO:0000313" key="3">
    <source>
        <dbReference type="Proteomes" id="UP000197666"/>
    </source>
</evidence>
<accession>A0A505HVK7</accession>
<dbReference type="AlphaFoldDB" id="A0A505HVK7"/>
<feature type="region of interest" description="Disordered" evidence="1">
    <location>
        <begin position="29"/>
        <end position="51"/>
    </location>
</feature>